<dbReference type="AlphaFoldDB" id="A0A5C5Z2A5"/>
<dbReference type="NCBIfam" id="TIGR02937">
    <property type="entry name" value="sigma70-ECF"/>
    <property type="match status" value="1"/>
</dbReference>
<dbReference type="Pfam" id="PF04542">
    <property type="entry name" value="Sigma70_r2"/>
    <property type="match status" value="1"/>
</dbReference>
<evidence type="ECO:0000256" key="1">
    <source>
        <dbReference type="ARBA" id="ARBA00010641"/>
    </source>
</evidence>
<organism evidence="6 7">
    <name type="scientific">Novipirellula herctigrandis</name>
    <dbReference type="NCBI Taxonomy" id="2527986"/>
    <lineage>
        <taxon>Bacteria</taxon>
        <taxon>Pseudomonadati</taxon>
        <taxon>Planctomycetota</taxon>
        <taxon>Planctomycetia</taxon>
        <taxon>Pirellulales</taxon>
        <taxon>Pirellulaceae</taxon>
        <taxon>Novipirellula</taxon>
    </lineage>
</organism>
<proteinExistence type="inferred from homology"/>
<dbReference type="SUPFAM" id="SSF88659">
    <property type="entry name" value="Sigma3 and sigma4 domains of RNA polymerase sigma factors"/>
    <property type="match status" value="1"/>
</dbReference>
<dbReference type="InterPro" id="IPR007627">
    <property type="entry name" value="RNA_pol_sigma70_r2"/>
</dbReference>
<comment type="similarity">
    <text evidence="1">Belongs to the sigma-70 factor family. ECF subfamily.</text>
</comment>
<reference evidence="6 7" key="1">
    <citation type="submission" date="2019-02" db="EMBL/GenBank/DDBJ databases">
        <title>Deep-cultivation of Planctomycetes and their phenomic and genomic characterization uncovers novel biology.</title>
        <authorList>
            <person name="Wiegand S."/>
            <person name="Jogler M."/>
            <person name="Boedeker C."/>
            <person name="Pinto D."/>
            <person name="Vollmers J."/>
            <person name="Rivas-Marin E."/>
            <person name="Kohn T."/>
            <person name="Peeters S.H."/>
            <person name="Heuer A."/>
            <person name="Rast P."/>
            <person name="Oberbeckmann S."/>
            <person name="Bunk B."/>
            <person name="Jeske O."/>
            <person name="Meyerdierks A."/>
            <person name="Storesund J.E."/>
            <person name="Kallscheuer N."/>
            <person name="Luecker S."/>
            <person name="Lage O.M."/>
            <person name="Pohl T."/>
            <person name="Merkel B.J."/>
            <person name="Hornburger P."/>
            <person name="Mueller R.-W."/>
            <person name="Bruemmer F."/>
            <person name="Labrenz M."/>
            <person name="Spormann A.M."/>
            <person name="Op Den Camp H."/>
            <person name="Overmann J."/>
            <person name="Amann R."/>
            <person name="Jetten M.S.M."/>
            <person name="Mascher T."/>
            <person name="Medema M.H."/>
            <person name="Devos D.P."/>
            <person name="Kaster A.-K."/>
            <person name="Ovreas L."/>
            <person name="Rohde M."/>
            <person name="Galperin M.Y."/>
            <person name="Jogler C."/>
        </authorList>
    </citation>
    <scope>NUCLEOTIDE SEQUENCE [LARGE SCALE GENOMIC DNA]</scope>
    <source>
        <strain evidence="6 7">CA13</strain>
    </source>
</reference>
<dbReference type="EMBL" id="SJPJ01000001">
    <property type="protein sequence ID" value="TWT81335.1"/>
    <property type="molecule type" value="Genomic_DNA"/>
</dbReference>
<dbReference type="PANTHER" id="PTHR43133:SF51">
    <property type="entry name" value="RNA POLYMERASE SIGMA FACTOR"/>
    <property type="match status" value="1"/>
</dbReference>
<evidence type="ECO:0000256" key="2">
    <source>
        <dbReference type="ARBA" id="ARBA00023015"/>
    </source>
</evidence>
<dbReference type="Proteomes" id="UP000315010">
    <property type="component" value="Unassembled WGS sequence"/>
</dbReference>
<dbReference type="Gene3D" id="1.10.1740.10">
    <property type="match status" value="1"/>
</dbReference>
<evidence type="ECO:0000256" key="3">
    <source>
        <dbReference type="ARBA" id="ARBA00023082"/>
    </source>
</evidence>
<keyword evidence="2" id="KW-0805">Transcription regulation</keyword>
<name>A0A5C5Z2A5_9BACT</name>
<dbReference type="InterPro" id="IPR014331">
    <property type="entry name" value="RNA_pol_sigma70_ECF_RHOBA"/>
</dbReference>
<dbReference type="InterPro" id="IPR039425">
    <property type="entry name" value="RNA_pol_sigma-70-like"/>
</dbReference>
<accession>A0A5C5Z2A5</accession>
<keyword evidence="3" id="KW-0731">Sigma factor</keyword>
<evidence type="ECO:0000313" key="7">
    <source>
        <dbReference type="Proteomes" id="UP000315010"/>
    </source>
</evidence>
<dbReference type="NCBIfam" id="TIGR02989">
    <property type="entry name" value="Sig-70_gvs1"/>
    <property type="match status" value="1"/>
</dbReference>
<gene>
    <name evidence="6" type="ORF">CA13_27870</name>
</gene>
<evidence type="ECO:0000259" key="5">
    <source>
        <dbReference type="Pfam" id="PF04542"/>
    </source>
</evidence>
<dbReference type="GO" id="GO:0006352">
    <property type="term" value="P:DNA-templated transcription initiation"/>
    <property type="evidence" value="ECO:0007669"/>
    <property type="project" value="InterPro"/>
</dbReference>
<feature type="domain" description="RNA polymerase sigma-70 region 2" evidence="5">
    <location>
        <begin position="54"/>
        <end position="118"/>
    </location>
</feature>
<evidence type="ECO:0000256" key="4">
    <source>
        <dbReference type="ARBA" id="ARBA00023163"/>
    </source>
</evidence>
<dbReference type="InterPro" id="IPR013324">
    <property type="entry name" value="RNA_pol_sigma_r3/r4-like"/>
</dbReference>
<protein>
    <submittedName>
        <fullName evidence="6">RNA polymerase sigma factor</fullName>
    </submittedName>
</protein>
<dbReference type="SUPFAM" id="SSF88946">
    <property type="entry name" value="Sigma2 domain of RNA polymerase sigma factors"/>
    <property type="match status" value="1"/>
</dbReference>
<dbReference type="InterPro" id="IPR014284">
    <property type="entry name" value="RNA_pol_sigma-70_dom"/>
</dbReference>
<dbReference type="InterPro" id="IPR013325">
    <property type="entry name" value="RNA_pol_sigma_r2"/>
</dbReference>
<keyword evidence="7" id="KW-1185">Reference proteome</keyword>
<keyword evidence="4" id="KW-0804">Transcription</keyword>
<evidence type="ECO:0000313" key="6">
    <source>
        <dbReference type="EMBL" id="TWT81335.1"/>
    </source>
</evidence>
<dbReference type="PANTHER" id="PTHR43133">
    <property type="entry name" value="RNA POLYMERASE ECF-TYPE SIGMA FACTO"/>
    <property type="match status" value="1"/>
</dbReference>
<sequence>MQRGLAILKSYRGGDSAVVFLVFFVGTQAESGADVDISVMDLNSHEKGSQLLQLFARHNRALRAYSRMILPSVDPIDDVMQEASIVIWEKQDQLRYAEEFLPWAKTIVRNISFRYRRKLVVDRHVFSEDLVNSLLDEGEAEQAECDSSAREYRALMSCLNKLPEERKQLILAPYRKPGAVKELAAKANRSPNSLYKVVQRLRVKLMDCVENELNTEPVS</sequence>
<comment type="caution">
    <text evidence="6">The sequence shown here is derived from an EMBL/GenBank/DDBJ whole genome shotgun (WGS) entry which is preliminary data.</text>
</comment>
<dbReference type="GO" id="GO:0016987">
    <property type="term" value="F:sigma factor activity"/>
    <property type="evidence" value="ECO:0007669"/>
    <property type="project" value="UniProtKB-KW"/>
</dbReference>